<protein>
    <submittedName>
        <fullName evidence="2">Uncharacterized phage-associated protein</fullName>
    </submittedName>
</protein>
<dbReference type="AlphaFoldDB" id="A0A1H7DA39"/>
<evidence type="ECO:0000313" key="3">
    <source>
        <dbReference type="Proteomes" id="UP000199662"/>
    </source>
</evidence>
<dbReference type="RefSeq" id="WP_091835765.1">
    <property type="nucleotide sequence ID" value="NZ_FNZK01000029.1"/>
</dbReference>
<accession>A0A1H7DA39</accession>
<proteinExistence type="predicted"/>
<reference evidence="2 3" key="1">
    <citation type="submission" date="2016-10" db="EMBL/GenBank/DDBJ databases">
        <authorList>
            <person name="de Groot N.N."/>
        </authorList>
    </citation>
    <scope>NUCLEOTIDE SEQUENCE [LARGE SCALE GENOMIC DNA]</scope>
    <source>
        <strain evidence="2 3">DSM 2179</strain>
    </source>
</reference>
<dbReference type="STRING" id="84035.SAMN05660742_12921"/>
<sequence length="155" mass="17810">MENTLAVAQTLYNTYFSVFNEPMDEMKMHKLMYFTQRESLICTKEPLFDEAFHGWKYGPVLRSVREEYKRGANFNDSNVAISVDSQKIVKQAFDRYARMSAWKLSTLSHGELAWKVSRKGLKTGENGNIPLKLSAMRIDALRESSERARSGSQAE</sequence>
<feature type="domain" description="Antitoxin SocA-like Panacea" evidence="1">
    <location>
        <begin position="30"/>
        <end position="115"/>
    </location>
</feature>
<dbReference type="Pfam" id="PF13274">
    <property type="entry name" value="SocA_Panacea"/>
    <property type="match status" value="1"/>
</dbReference>
<dbReference type="Proteomes" id="UP000199662">
    <property type="component" value="Unassembled WGS sequence"/>
</dbReference>
<evidence type="ECO:0000259" key="1">
    <source>
        <dbReference type="Pfam" id="PF13274"/>
    </source>
</evidence>
<keyword evidence="3" id="KW-1185">Reference proteome</keyword>
<evidence type="ECO:0000313" key="2">
    <source>
        <dbReference type="EMBL" id="SEJ96040.1"/>
    </source>
</evidence>
<name>A0A1H7DA39_9FIRM</name>
<dbReference type="InterPro" id="IPR025272">
    <property type="entry name" value="SocA_Panacea"/>
</dbReference>
<organism evidence="2 3">
    <name type="scientific">Propionispira arboris</name>
    <dbReference type="NCBI Taxonomy" id="84035"/>
    <lineage>
        <taxon>Bacteria</taxon>
        <taxon>Bacillati</taxon>
        <taxon>Bacillota</taxon>
        <taxon>Negativicutes</taxon>
        <taxon>Selenomonadales</taxon>
        <taxon>Selenomonadaceae</taxon>
        <taxon>Propionispira</taxon>
    </lineage>
</organism>
<gene>
    <name evidence="2" type="ORF">SAMN05660742_12921</name>
</gene>
<dbReference type="EMBL" id="FNZK01000029">
    <property type="protein sequence ID" value="SEJ96040.1"/>
    <property type="molecule type" value="Genomic_DNA"/>
</dbReference>